<name>A0A4Y2B5L0_ARAVE</name>
<comment type="caution">
    <text evidence="1">The sequence shown here is derived from an EMBL/GenBank/DDBJ whole genome shotgun (WGS) entry which is preliminary data.</text>
</comment>
<keyword evidence="2" id="KW-1185">Reference proteome</keyword>
<reference evidence="1 2" key="1">
    <citation type="journal article" date="2019" name="Sci. Rep.">
        <title>Orb-weaving spider Araneus ventricosus genome elucidates the spidroin gene catalogue.</title>
        <authorList>
            <person name="Kono N."/>
            <person name="Nakamura H."/>
            <person name="Ohtoshi R."/>
            <person name="Moran D.A.P."/>
            <person name="Shinohara A."/>
            <person name="Yoshida Y."/>
            <person name="Fujiwara M."/>
            <person name="Mori M."/>
            <person name="Tomita M."/>
            <person name="Arakawa K."/>
        </authorList>
    </citation>
    <scope>NUCLEOTIDE SEQUENCE [LARGE SCALE GENOMIC DNA]</scope>
</reference>
<sequence length="101" mass="11255">MGEYPKGMVIICQVSSRTEFPKSCPLLANQSTLSTSLSPRQCAPWSPFQITPLDPTPSRDMDDAKVVENALLDLELARGRFFFNLRLNGKSDGWWTVAHGL</sequence>
<dbReference type="Proteomes" id="UP000499080">
    <property type="component" value="Unassembled WGS sequence"/>
</dbReference>
<gene>
    <name evidence="1" type="ORF">AVEN_218772_1</name>
</gene>
<organism evidence="1 2">
    <name type="scientific">Araneus ventricosus</name>
    <name type="common">Orbweaver spider</name>
    <name type="synonym">Epeira ventricosa</name>
    <dbReference type="NCBI Taxonomy" id="182803"/>
    <lineage>
        <taxon>Eukaryota</taxon>
        <taxon>Metazoa</taxon>
        <taxon>Ecdysozoa</taxon>
        <taxon>Arthropoda</taxon>
        <taxon>Chelicerata</taxon>
        <taxon>Arachnida</taxon>
        <taxon>Araneae</taxon>
        <taxon>Araneomorphae</taxon>
        <taxon>Entelegynae</taxon>
        <taxon>Araneoidea</taxon>
        <taxon>Araneidae</taxon>
        <taxon>Araneus</taxon>
    </lineage>
</organism>
<dbReference type="EMBL" id="BGPR01000051">
    <property type="protein sequence ID" value="GBL87077.1"/>
    <property type="molecule type" value="Genomic_DNA"/>
</dbReference>
<evidence type="ECO:0000313" key="2">
    <source>
        <dbReference type="Proteomes" id="UP000499080"/>
    </source>
</evidence>
<accession>A0A4Y2B5L0</accession>
<evidence type="ECO:0000313" key="1">
    <source>
        <dbReference type="EMBL" id="GBL87077.1"/>
    </source>
</evidence>
<dbReference type="AlphaFoldDB" id="A0A4Y2B5L0"/>
<protein>
    <submittedName>
        <fullName evidence="1">Uncharacterized protein</fullName>
    </submittedName>
</protein>
<proteinExistence type="predicted"/>